<reference evidence="2 3" key="1">
    <citation type="submission" date="2014-11" db="EMBL/GenBank/DDBJ databases">
        <title>Genetic blueprint of the zoonotic pathogen Toxocara canis.</title>
        <authorList>
            <person name="Zhu X.-Q."/>
            <person name="Korhonen P.K."/>
            <person name="Cai H."/>
            <person name="Young N.D."/>
            <person name="Nejsum P."/>
            <person name="von Samson-Himmelstjerna G."/>
            <person name="Boag P.R."/>
            <person name="Tan P."/>
            <person name="Li Q."/>
            <person name="Min J."/>
            <person name="Yang Y."/>
            <person name="Wang X."/>
            <person name="Fang X."/>
            <person name="Hall R.S."/>
            <person name="Hofmann A."/>
            <person name="Sternberg P.W."/>
            <person name="Jex A.R."/>
            <person name="Gasser R.B."/>
        </authorList>
    </citation>
    <scope>NUCLEOTIDE SEQUENCE [LARGE SCALE GENOMIC DNA]</scope>
    <source>
        <strain evidence="2">PN_DK_2014</strain>
    </source>
</reference>
<keyword evidence="1" id="KW-1133">Transmembrane helix</keyword>
<dbReference type="EMBL" id="JPKZ01002253">
    <property type="protein sequence ID" value="KHN77728.1"/>
    <property type="molecule type" value="Genomic_DNA"/>
</dbReference>
<feature type="transmembrane region" description="Helical" evidence="1">
    <location>
        <begin position="71"/>
        <end position="91"/>
    </location>
</feature>
<gene>
    <name evidence="2" type="ORF">Tcan_00217</name>
</gene>
<evidence type="ECO:0000313" key="3">
    <source>
        <dbReference type="Proteomes" id="UP000031036"/>
    </source>
</evidence>
<sequence>MNLSSSDLKRLLHCREHSTIVTNGMYGYMASYFVYNLISFTSYIRECLVLNTIAIQCYFCGIVISVRMGSFISYLLPFGFIQCILLSRTFAKKVEMTRKGPWFSMDSWRQRAAGQANEKFRHLFRHRLGEATCLA</sequence>
<dbReference type="AlphaFoldDB" id="A0A0B2V871"/>
<keyword evidence="1" id="KW-0472">Membrane</keyword>
<dbReference type="Proteomes" id="UP000031036">
    <property type="component" value="Unassembled WGS sequence"/>
</dbReference>
<evidence type="ECO:0000313" key="2">
    <source>
        <dbReference type="EMBL" id="KHN77728.1"/>
    </source>
</evidence>
<accession>A0A0B2V871</accession>
<organism evidence="2 3">
    <name type="scientific">Toxocara canis</name>
    <name type="common">Canine roundworm</name>
    <dbReference type="NCBI Taxonomy" id="6265"/>
    <lineage>
        <taxon>Eukaryota</taxon>
        <taxon>Metazoa</taxon>
        <taxon>Ecdysozoa</taxon>
        <taxon>Nematoda</taxon>
        <taxon>Chromadorea</taxon>
        <taxon>Rhabditida</taxon>
        <taxon>Spirurina</taxon>
        <taxon>Ascaridomorpha</taxon>
        <taxon>Ascaridoidea</taxon>
        <taxon>Toxocaridae</taxon>
        <taxon>Toxocara</taxon>
    </lineage>
</organism>
<name>A0A0B2V871_TOXCA</name>
<feature type="transmembrane region" description="Helical" evidence="1">
    <location>
        <begin position="20"/>
        <end position="38"/>
    </location>
</feature>
<keyword evidence="3" id="KW-1185">Reference proteome</keyword>
<comment type="caution">
    <text evidence="2">The sequence shown here is derived from an EMBL/GenBank/DDBJ whole genome shotgun (WGS) entry which is preliminary data.</text>
</comment>
<keyword evidence="1" id="KW-0812">Transmembrane</keyword>
<protein>
    <submittedName>
        <fullName evidence="2">Uncharacterized protein</fullName>
    </submittedName>
</protein>
<feature type="transmembrane region" description="Helical" evidence="1">
    <location>
        <begin position="47"/>
        <end position="65"/>
    </location>
</feature>
<evidence type="ECO:0000256" key="1">
    <source>
        <dbReference type="SAM" id="Phobius"/>
    </source>
</evidence>
<proteinExistence type="predicted"/>